<keyword evidence="3" id="KW-0961">Cell wall biogenesis/degradation</keyword>
<keyword evidence="5" id="KW-0732">Signal</keyword>
<dbReference type="InterPro" id="IPR009019">
    <property type="entry name" value="KH_sf_prok-type"/>
</dbReference>
<accession>A0AAQ3Q845</accession>
<dbReference type="SUPFAM" id="SSF54814">
    <property type="entry name" value="Prokaryotic type KH domain (KH-domain type II)"/>
    <property type="match status" value="1"/>
</dbReference>
<evidence type="ECO:0000313" key="8">
    <source>
        <dbReference type="EMBL" id="WOL01184.1"/>
    </source>
</evidence>
<dbReference type="Proteomes" id="UP001327560">
    <property type="component" value="Chromosome 3"/>
</dbReference>
<evidence type="ECO:0000256" key="1">
    <source>
        <dbReference type="ARBA" id="ARBA00004613"/>
    </source>
</evidence>
<dbReference type="PANTHER" id="PTHR31375">
    <property type="match status" value="1"/>
</dbReference>
<keyword evidence="4" id="KW-0694">RNA-binding</keyword>
<reference evidence="8 9" key="1">
    <citation type="submission" date="2023-10" db="EMBL/GenBank/DDBJ databases">
        <title>Chromosome-scale genome assembly provides insights into flower coloration mechanisms of Canna indica.</title>
        <authorList>
            <person name="Li C."/>
        </authorList>
    </citation>
    <scope>NUCLEOTIDE SEQUENCE [LARGE SCALE GENOMIC DNA]</scope>
    <source>
        <tissue evidence="8">Flower</tissue>
    </source>
</reference>
<dbReference type="InterPro" id="IPR024535">
    <property type="entry name" value="RHGA/B-epi-like_pectate_lyase"/>
</dbReference>
<keyword evidence="2" id="KW-0964">Secreted</keyword>
<evidence type="ECO:0000313" key="9">
    <source>
        <dbReference type="Proteomes" id="UP001327560"/>
    </source>
</evidence>
<gene>
    <name evidence="8" type="ORF">Cni_G09898</name>
</gene>
<evidence type="ECO:0000259" key="6">
    <source>
        <dbReference type="Pfam" id="PF00013"/>
    </source>
</evidence>
<dbReference type="SUPFAM" id="SSF51126">
    <property type="entry name" value="Pectin lyase-like"/>
    <property type="match status" value="1"/>
</dbReference>
<proteinExistence type="predicted"/>
<evidence type="ECO:0000256" key="3">
    <source>
        <dbReference type="ARBA" id="ARBA00023316"/>
    </source>
</evidence>
<feature type="domain" description="K Homology" evidence="6">
    <location>
        <begin position="156"/>
        <end position="191"/>
    </location>
</feature>
<keyword evidence="9" id="KW-1185">Reference proteome</keyword>
<sequence>MSQSFAVLHALLTLLCLSTMAMLAYNVQDFGAKPDGRTDAAKPFLAAWAAACGASKPATIIVPAGRFLVSHALFKGPCKNKALKMFIQRTCWLPLATTTPPFGLRSSTWKGCPCTAGRWTGMGRPFGSARRPDEATLLAPRDHLRNDVEPAEDFSIRILCATVRIGMVIGKGGANVRQLEQHTCARIQVEDTASEA</sequence>
<dbReference type="GO" id="GO:0003723">
    <property type="term" value="F:RNA binding"/>
    <property type="evidence" value="ECO:0007669"/>
    <property type="project" value="UniProtKB-UniRule"/>
</dbReference>
<dbReference type="AlphaFoldDB" id="A0AAQ3Q845"/>
<organism evidence="8 9">
    <name type="scientific">Canna indica</name>
    <name type="common">Indian-shot</name>
    <dbReference type="NCBI Taxonomy" id="4628"/>
    <lineage>
        <taxon>Eukaryota</taxon>
        <taxon>Viridiplantae</taxon>
        <taxon>Streptophyta</taxon>
        <taxon>Embryophyta</taxon>
        <taxon>Tracheophyta</taxon>
        <taxon>Spermatophyta</taxon>
        <taxon>Magnoliopsida</taxon>
        <taxon>Liliopsida</taxon>
        <taxon>Zingiberales</taxon>
        <taxon>Cannaceae</taxon>
        <taxon>Canna</taxon>
    </lineage>
</organism>
<feature type="signal peptide" evidence="5">
    <location>
        <begin position="1"/>
        <end position="24"/>
    </location>
</feature>
<dbReference type="InterPro" id="IPR004088">
    <property type="entry name" value="KH_dom_type_1"/>
</dbReference>
<feature type="domain" description="Rhamnogalacturonase A/B/Epimerase-like pectate lyase" evidence="7">
    <location>
        <begin position="25"/>
        <end position="73"/>
    </location>
</feature>
<dbReference type="Pfam" id="PF12708">
    <property type="entry name" value="Pect-lyase_RHGA_epim"/>
    <property type="match status" value="1"/>
</dbReference>
<evidence type="ECO:0000256" key="4">
    <source>
        <dbReference type="PROSITE-ProRule" id="PRU00117"/>
    </source>
</evidence>
<comment type="subcellular location">
    <subcellularLocation>
        <location evidence="1">Secreted</location>
    </subcellularLocation>
</comment>
<evidence type="ECO:0000256" key="2">
    <source>
        <dbReference type="ARBA" id="ARBA00022525"/>
    </source>
</evidence>
<dbReference type="Gene3D" id="2.160.20.10">
    <property type="entry name" value="Single-stranded right-handed beta-helix, Pectin lyase-like"/>
    <property type="match status" value="1"/>
</dbReference>
<feature type="chain" id="PRO_5043032313" evidence="5">
    <location>
        <begin position="25"/>
        <end position="196"/>
    </location>
</feature>
<dbReference type="Gene3D" id="3.30.1370.10">
    <property type="entry name" value="K Homology domain, type 1"/>
    <property type="match status" value="1"/>
</dbReference>
<dbReference type="GO" id="GO:0071555">
    <property type="term" value="P:cell wall organization"/>
    <property type="evidence" value="ECO:0007669"/>
    <property type="project" value="UniProtKB-KW"/>
</dbReference>
<dbReference type="GO" id="GO:0005576">
    <property type="term" value="C:extracellular region"/>
    <property type="evidence" value="ECO:0007669"/>
    <property type="project" value="UniProtKB-SubCell"/>
</dbReference>
<dbReference type="Pfam" id="PF00013">
    <property type="entry name" value="KH_1"/>
    <property type="match status" value="1"/>
</dbReference>
<evidence type="ECO:0000259" key="7">
    <source>
        <dbReference type="Pfam" id="PF12708"/>
    </source>
</evidence>
<protein>
    <submittedName>
        <fullName evidence="8">Polygalacturonase-like</fullName>
    </submittedName>
</protein>
<name>A0AAQ3Q845_9LILI</name>
<dbReference type="PROSITE" id="PS50084">
    <property type="entry name" value="KH_TYPE_1"/>
    <property type="match status" value="1"/>
</dbReference>
<dbReference type="InterPro" id="IPR012334">
    <property type="entry name" value="Pectin_lyas_fold"/>
</dbReference>
<dbReference type="EMBL" id="CP136892">
    <property type="protein sequence ID" value="WOL01184.1"/>
    <property type="molecule type" value="Genomic_DNA"/>
</dbReference>
<dbReference type="InterPro" id="IPR011050">
    <property type="entry name" value="Pectin_lyase_fold/virulence"/>
</dbReference>
<dbReference type="InterPro" id="IPR036612">
    <property type="entry name" value="KH_dom_type_1_sf"/>
</dbReference>
<evidence type="ECO:0000256" key="5">
    <source>
        <dbReference type="SAM" id="SignalP"/>
    </source>
</evidence>